<keyword evidence="7 8" id="KW-0472">Membrane</keyword>
<feature type="transmembrane region" description="Helical" evidence="8">
    <location>
        <begin position="174"/>
        <end position="192"/>
    </location>
</feature>
<feature type="transmembrane region" description="Helical" evidence="8">
    <location>
        <begin position="232"/>
        <end position="251"/>
    </location>
</feature>
<evidence type="ECO:0000256" key="6">
    <source>
        <dbReference type="ARBA" id="ARBA00022989"/>
    </source>
</evidence>
<dbReference type="AlphaFoldDB" id="A0A0F6SGI8"/>
<dbReference type="RefSeq" id="WP_053235876.1">
    <property type="nucleotide sequence ID" value="NZ_CP011125.1"/>
</dbReference>
<evidence type="ECO:0000256" key="7">
    <source>
        <dbReference type="ARBA" id="ARBA00023136"/>
    </source>
</evidence>
<dbReference type="EMBL" id="CP011125">
    <property type="protein sequence ID" value="AKF08769.1"/>
    <property type="molecule type" value="Genomic_DNA"/>
</dbReference>
<comment type="similarity">
    <text evidence="2 8">Belongs to the 4-toluene sulfonate uptake permease (TSUP) (TC 2.A.102) family.</text>
</comment>
<evidence type="ECO:0000256" key="3">
    <source>
        <dbReference type="ARBA" id="ARBA00022448"/>
    </source>
</evidence>
<keyword evidence="10" id="KW-1185">Reference proteome</keyword>
<dbReference type="Pfam" id="PF01925">
    <property type="entry name" value="TauE"/>
    <property type="match status" value="1"/>
</dbReference>
<keyword evidence="6 8" id="KW-1133">Transmembrane helix</keyword>
<dbReference type="InterPro" id="IPR052017">
    <property type="entry name" value="TSUP"/>
</dbReference>
<dbReference type="InterPro" id="IPR002781">
    <property type="entry name" value="TM_pro_TauE-like"/>
</dbReference>
<organism evidence="9 10">
    <name type="scientific">Sandaracinus amylolyticus</name>
    <dbReference type="NCBI Taxonomy" id="927083"/>
    <lineage>
        <taxon>Bacteria</taxon>
        <taxon>Pseudomonadati</taxon>
        <taxon>Myxococcota</taxon>
        <taxon>Polyangia</taxon>
        <taxon>Polyangiales</taxon>
        <taxon>Sandaracinaceae</taxon>
        <taxon>Sandaracinus</taxon>
    </lineage>
</organism>
<comment type="subcellular location">
    <subcellularLocation>
        <location evidence="1 8">Cell membrane</location>
        <topology evidence="1 8">Multi-pass membrane protein</topology>
    </subcellularLocation>
</comment>
<dbReference type="KEGG" id="samy:DB32_005918"/>
<gene>
    <name evidence="9" type="ORF">DB32_005918</name>
</gene>
<dbReference type="GO" id="GO:0005886">
    <property type="term" value="C:plasma membrane"/>
    <property type="evidence" value="ECO:0007669"/>
    <property type="project" value="UniProtKB-SubCell"/>
</dbReference>
<feature type="transmembrane region" description="Helical" evidence="8">
    <location>
        <begin position="78"/>
        <end position="98"/>
    </location>
</feature>
<keyword evidence="4 8" id="KW-1003">Cell membrane</keyword>
<name>A0A0F6SGI8_9BACT</name>
<evidence type="ECO:0000256" key="8">
    <source>
        <dbReference type="RuleBase" id="RU363041"/>
    </source>
</evidence>
<reference evidence="9 10" key="1">
    <citation type="submission" date="2015-03" db="EMBL/GenBank/DDBJ databases">
        <title>Genome assembly of Sandaracinus amylolyticus DSM 53668.</title>
        <authorList>
            <person name="Sharma G."/>
            <person name="Subramanian S."/>
        </authorList>
    </citation>
    <scope>NUCLEOTIDE SEQUENCE [LARGE SCALE GENOMIC DNA]</scope>
    <source>
        <strain evidence="9 10">DSM 53668</strain>
    </source>
</reference>
<keyword evidence="5 8" id="KW-0812">Transmembrane</keyword>
<feature type="transmembrane region" description="Helical" evidence="8">
    <location>
        <begin position="104"/>
        <end position="121"/>
    </location>
</feature>
<keyword evidence="3" id="KW-0813">Transport</keyword>
<proteinExistence type="inferred from homology"/>
<evidence type="ECO:0000313" key="10">
    <source>
        <dbReference type="Proteomes" id="UP000034883"/>
    </source>
</evidence>
<protein>
    <recommendedName>
        <fullName evidence="8">Probable membrane transporter protein</fullName>
    </recommendedName>
</protein>
<evidence type="ECO:0000256" key="1">
    <source>
        <dbReference type="ARBA" id="ARBA00004651"/>
    </source>
</evidence>
<dbReference type="Proteomes" id="UP000034883">
    <property type="component" value="Chromosome"/>
</dbReference>
<evidence type="ECO:0000256" key="5">
    <source>
        <dbReference type="ARBA" id="ARBA00022692"/>
    </source>
</evidence>
<evidence type="ECO:0000256" key="2">
    <source>
        <dbReference type="ARBA" id="ARBA00009142"/>
    </source>
</evidence>
<feature type="transmembrane region" description="Helical" evidence="8">
    <location>
        <begin position="43"/>
        <end position="66"/>
    </location>
</feature>
<feature type="transmembrane region" description="Helical" evidence="8">
    <location>
        <begin position="141"/>
        <end position="162"/>
    </location>
</feature>
<sequence length="253" mass="26314">MSAPEGLSLLSLGALALVVLTAFTVEAALGFGATLISVALGSMFVSIDALLPSLVPLNLGISLWLVSRYWQQVDVAFLLRRLLPPMALGLPFGIALYQVADASLLKRLFGTFLIVVSALELHRVRSARGADPAPLSRVVEIAMGVAGGIVHGAFATGGPMAVYVTSRAIADKGAYRATLCVLWLALNLVLLVSYGVSHQLDRGALVLTGALVPSCAIGLVLGEIAHHRVPVATFRAAVFVALALAGVMLVVRG</sequence>
<accession>A0A0F6SGI8</accession>
<evidence type="ECO:0000313" key="9">
    <source>
        <dbReference type="EMBL" id="AKF08769.1"/>
    </source>
</evidence>
<dbReference type="PANTHER" id="PTHR30269">
    <property type="entry name" value="TRANSMEMBRANE PROTEIN YFCA"/>
    <property type="match status" value="1"/>
</dbReference>
<evidence type="ECO:0000256" key="4">
    <source>
        <dbReference type="ARBA" id="ARBA00022475"/>
    </source>
</evidence>
<feature type="transmembrane region" description="Helical" evidence="8">
    <location>
        <begin position="204"/>
        <end position="226"/>
    </location>
</feature>
<dbReference type="STRING" id="927083.DB32_005918"/>
<dbReference type="PANTHER" id="PTHR30269:SF37">
    <property type="entry name" value="MEMBRANE TRANSPORTER PROTEIN"/>
    <property type="match status" value="1"/>
</dbReference>